<evidence type="ECO:0000259" key="4">
    <source>
        <dbReference type="Pfam" id="PF24312"/>
    </source>
</evidence>
<feature type="transmembrane region" description="Helical" evidence="1">
    <location>
        <begin position="87"/>
        <end position="111"/>
    </location>
</feature>
<feature type="domain" description="Nucleoporin POM152 Ig-like" evidence="4">
    <location>
        <begin position="412"/>
        <end position="502"/>
    </location>
</feature>
<dbReference type="GO" id="GO:0070762">
    <property type="term" value="C:nuclear pore transmembrane ring"/>
    <property type="evidence" value="ECO:0007669"/>
    <property type="project" value="TreeGrafter"/>
</dbReference>
<dbReference type="STRING" id="1314781.A0A165I5X8"/>
<proteinExistence type="predicted"/>
<dbReference type="Pfam" id="PF23664">
    <property type="entry name" value="Ig_Pom152"/>
    <property type="match status" value="1"/>
</dbReference>
<dbReference type="InterPro" id="IPR056542">
    <property type="entry name" value="Ig-like_POM152_1st"/>
</dbReference>
<dbReference type="InterPro" id="IPR056541">
    <property type="entry name" value="Ig-like_POM152"/>
</dbReference>
<keyword evidence="1" id="KW-1133">Transmembrane helix</keyword>
<protein>
    <recommendedName>
        <fullName evidence="9">Nucleoporin Pom152</fullName>
    </recommendedName>
</protein>
<dbReference type="OrthoDB" id="5529162at2759"/>
<dbReference type="Pfam" id="PF24097">
    <property type="entry name" value="TMD_POM152"/>
    <property type="match status" value="1"/>
</dbReference>
<dbReference type="InParanoid" id="A0A165I5X8"/>
<gene>
    <name evidence="7" type="ORF">EXIGLDRAFT_646708</name>
</gene>
<dbReference type="FunCoup" id="A0A165I5X8">
    <property type="interactions" value="77"/>
</dbReference>
<keyword evidence="1" id="KW-0812">Transmembrane</keyword>
<evidence type="ECO:0000259" key="3">
    <source>
        <dbReference type="Pfam" id="PF24097"/>
    </source>
</evidence>
<dbReference type="AlphaFoldDB" id="A0A165I5X8"/>
<dbReference type="GO" id="GO:0006606">
    <property type="term" value="P:protein import into nucleus"/>
    <property type="evidence" value="ECO:0007669"/>
    <property type="project" value="TreeGrafter"/>
</dbReference>
<dbReference type="Proteomes" id="UP000077266">
    <property type="component" value="Unassembled WGS sequence"/>
</dbReference>
<feature type="domain" description="Nucleoporin POM152 Ig-like" evidence="4">
    <location>
        <begin position="707"/>
        <end position="787"/>
    </location>
</feature>
<dbReference type="InterPro" id="IPR056543">
    <property type="entry name" value="Ig-like_POM152_9th"/>
</dbReference>
<reference evidence="7 8" key="1">
    <citation type="journal article" date="2016" name="Mol. Biol. Evol.">
        <title>Comparative Genomics of Early-Diverging Mushroom-Forming Fungi Provides Insights into the Origins of Lignocellulose Decay Capabilities.</title>
        <authorList>
            <person name="Nagy L.G."/>
            <person name="Riley R."/>
            <person name="Tritt A."/>
            <person name="Adam C."/>
            <person name="Daum C."/>
            <person name="Floudas D."/>
            <person name="Sun H."/>
            <person name="Yadav J.S."/>
            <person name="Pangilinan J."/>
            <person name="Larsson K.H."/>
            <person name="Matsuura K."/>
            <person name="Barry K."/>
            <person name="Labutti K."/>
            <person name="Kuo R."/>
            <person name="Ohm R.A."/>
            <person name="Bhattacharya S.S."/>
            <person name="Shirouzu T."/>
            <person name="Yoshinaga Y."/>
            <person name="Martin F.M."/>
            <person name="Grigoriev I.V."/>
            <person name="Hibbett D.S."/>
        </authorList>
    </citation>
    <scope>NUCLEOTIDE SEQUENCE [LARGE SCALE GENOMIC DNA]</scope>
    <source>
        <strain evidence="7 8">HHB12029</strain>
    </source>
</reference>
<sequence length="1221" mass="134510">MAAPTPRPPVIPESVLSIPEQRLYVLSFGALVQSLKLLNLFSALTSSEGPSWRQLFVKWCLVDAAVLWCTSELRIPRLSFAKRARFMYILILAGLNWLLFGTYSLSFASLAPGAVFRWSERQLSLNERRVNVEDVINSGQHLIGQHTVRLSPIATATLNPFHQTFCLAAPSYTVFVPVVFNNTRPKFLQYSLSPLSAPTDPTTASLVELSARELKAIDQSLSQLQLTPPAQMDGELDEDEEPALIDLGAPRLGKTEMMHHVKVTKPGVLRLERAGEGNEVDIRIRQNPGAVTIVECPTAQFIDGARDTQTRCVGGAEELHLTVYGVPPLALAWTRLVEGKREEFVVEGIEGEDDASGVALSGSRPITIPLSIGLDRLGEHVYKLESVTDALGNTVSLSSHRNTERVFSVLRRPEVSFVGCAAGKPVALRKGKPAQLRLRTHAADGKDAPWDVTVMGPGTKSRTVKMKDSSAMDVEAREPGEYTIVGVKGQYCAGDVLSPETCRVAEVPVPSAQIVWEKIIECEGDTGVSASLVMHGAPKFTVAYSEQHNGRGTSTKTRTFDASRASFTIKPDRPGSYKYSFLKLSDANYDDVSLNGPTVELSINPVAGARLIRKKDHDVYSCAGSEVEIEVDLTGSAPWKLDVQVGSTTVPFTGLKQARTKLKVPIPKEFDSEGGAFQVDLVSIEDAHGCKRPVSEQGMTVKVQRVKPTVKFYAQDGKRQVTVHHGEEARLPLRLTGVGPWDVKYRHDGKVYDRRVTGTANGELRVRESGTFELIEIRDKHCPGSVVVGEEVYDVLWVPRPTVKLAASTEATYVAYNGSYVRAPVCEGVPDHVDLELDGHAPFKIKYNVARENEYGVMNLVTGDATVGSIQRTMRFALDTAHPGRVFYEIRDVGDARYPLNSDPSPSSQSRLQFEQEILARPSAWFKNSERLSYCLGDLLEPLSSSYKDEGTVVLRGTPPFALDLSIRNLGTSEVQKHTVHVLENEWRLNVPTYNFKAVGQHLVEIDAIRDANGCEHTEAPLGVAGGKSAWVDVAETAAIVPYDRRVDYCVGDVLQFQLEGTPPWRVKYKFKERITTATVKTAQFRRVAGSSGVFSVVSIAHQRNMCQTPVNDLHVKIHEIPSAQVSHGKKVIEDIREGEQAEIVFTLIGEPPFTFTYQRAELTTHRGKTPKVLETHTVTGVMTNEYSIYSALEGTWTVTFISDKWCRYPPAQIDASVEKA</sequence>
<keyword evidence="1" id="KW-0472">Membrane</keyword>
<evidence type="ECO:0000259" key="6">
    <source>
        <dbReference type="Pfam" id="PF24527"/>
    </source>
</evidence>
<dbReference type="PANTHER" id="PTHR28206:SF1">
    <property type="entry name" value="NUCLEOPORIN POM152"/>
    <property type="match status" value="1"/>
</dbReference>
<dbReference type="EMBL" id="KV425999">
    <property type="protein sequence ID" value="KZV92945.1"/>
    <property type="molecule type" value="Genomic_DNA"/>
</dbReference>
<feature type="domain" description="Nucleoporin POM152 N-terminal transmembrane" evidence="3">
    <location>
        <begin position="18"/>
        <end position="103"/>
    </location>
</feature>
<dbReference type="InterPro" id="IPR056540">
    <property type="entry name" value="TMD_POM152"/>
</dbReference>
<feature type="domain" description="Nucleoporin POM152 ninth Ig-like" evidence="6">
    <location>
        <begin position="1039"/>
        <end position="1111"/>
    </location>
</feature>
<dbReference type="GO" id="GO:0017056">
    <property type="term" value="F:structural constituent of nuclear pore"/>
    <property type="evidence" value="ECO:0007669"/>
    <property type="project" value="InterPro"/>
</dbReference>
<dbReference type="Pfam" id="PF24527">
    <property type="entry name" value="Ig-like_Pom152_9"/>
    <property type="match status" value="1"/>
</dbReference>
<evidence type="ECO:0000256" key="1">
    <source>
        <dbReference type="SAM" id="Phobius"/>
    </source>
</evidence>
<dbReference type="InterPro" id="IPR037701">
    <property type="entry name" value="Pom152"/>
</dbReference>
<dbReference type="Pfam" id="PF24312">
    <property type="entry name" value="Ig-like_POM152"/>
    <property type="match status" value="2"/>
</dbReference>
<feature type="domain" description="Nucleoporin POM152 first Ig-like" evidence="5">
    <location>
        <begin position="155"/>
        <end position="287"/>
    </location>
</feature>
<evidence type="ECO:0000313" key="8">
    <source>
        <dbReference type="Proteomes" id="UP000077266"/>
    </source>
</evidence>
<dbReference type="PANTHER" id="PTHR28206">
    <property type="entry name" value="NUCLEOPORIN POM152"/>
    <property type="match status" value="1"/>
</dbReference>
<evidence type="ECO:0000259" key="2">
    <source>
        <dbReference type="Pfam" id="PF23664"/>
    </source>
</evidence>
<dbReference type="GO" id="GO:0006999">
    <property type="term" value="P:nuclear pore organization"/>
    <property type="evidence" value="ECO:0007669"/>
    <property type="project" value="TreeGrafter"/>
</dbReference>
<feature type="domain" description="Nucleoporin POM152 immunoglobulin-like" evidence="2">
    <location>
        <begin position="507"/>
        <end position="599"/>
    </location>
</feature>
<organism evidence="7 8">
    <name type="scientific">Exidia glandulosa HHB12029</name>
    <dbReference type="NCBI Taxonomy" id="1314781"/>
    <lineage>
        <taxon>Eukaryota</taxon>
        <taxon>Fungi</taxon>
        <taxon>Dikarya</taxon>
        <taxon>Basidiomycota</taxon>
        <taxon>Agaricomycotina</taxon>
        <taxon>Agaricomycetes</taxon>
        <taxon>Auriculariales</taxon>
        <taxon>Exidiaceae</taxon>
        <taxon>Exidia</taxon>
    </lineage>
</organism>
<name>A0A165I5X8_EXIGL</name>
<evidence type="ECO:0008006" key="9">
    <source>
        <dbReference type="Google" id="ProtNLM"/>
    </source>
</evidence>
<accession>A0A165I5X8</accession>
<evidence type="ECO:0000259" key="5">
    <source>
        <dbReference type="Pfam" id="PF24519"/>
    </source>
</evidence>
<dbReference type="Pfam" id="PF24519">
    <property type="entry name" value="Ig-like_Pom152_1"/>
    <property type="match status" value="1"/>
</dbReference>
<dbReference type="InterPro" id="IPR056544">
    <property type="entry name" value="Ig_POM152"/>
</dbReference>
<keyword evidence="8" id="KW-1185">Reference proteome</keyword>
<evidence type="ECO:0000313" key="7">
    <source>
        <dbReference type="EMBL" id="KZV92945.1"/>
    </source>
</evidence>